<keyword evidence="4 5" id="KW-0472">Membrane</keyword>
<dbReference type="EMBL" id="CP025536">
    <property type="protein sequence ID" value="AUW97226.1"/>
    <property type="molecule type" value="Genomic_DNA"/>
</dbReference>
<dbReference type="Gene3D" id="1.20.1080.10">
    <property type="entry name" value="Glycerol uptake facilitator protein"/>
    <property type="match status" value="1"/>
</dbReference>
<feature type="transmembrane region" description="Helical" evidence="5">
    <location>
        <begin position="31"/>
        <end position="51"/>
    </location>
</feature>
<gene>
    <name evidence="6" type="ORF">C0J00_09005</name>
</gene>
<evidence type="ECO:0000256" key="2">
    <source>
        <dbReference type="ARBA" id="ARBA00022692"/>
    </source>
</evidence>
<dbReference type="PANTHER" id="PTHR30520:SF8">
    <property type="entry name" value="NITRITE TRANSPORTER NIRC"/>
    <property type="match status" value="1"/>
</dbReference>
<feature type="transmembrane region" description="Helical" evidence="5">
    <location>
        <begin position="57"/>
        <end position="77"/>
    </location>
</feature>
<dbReference type="GeneID" id="98394044"/>
<reference evidence="6 7" key="2">
    <citation type="submission" date="2018-02" db="EMBL/GenBank/DDBJ databases">
        <title>Whole genome sequencing analysis of Streptococcus pluranimalium isolated from cattle infected mastitis in China.</title>
        <authorList>
            <person name="Zhang J.-R."/>
            <person name="Hu G.-Z."/>
        </authorList>
    </citation>
    <scope>NUCLEOTIDE SEQUENCE [LARGE SCALE GENOMIC DNA]</scope>
    <source>
        <strain evidence="6 7">TH11417</strain>
    </source>
</reference>
<sequence>MSLFQEKVLAACAKKQALFDESLGRYALRSLFAGAFLTMSTAVGIIGADVISSQFPALARFVFTFIFAIGLVYVLIFNGELATSNMMYLTTGSYYKAISWKKTTIILLYCTFFNLIGAIFLAWLFNQSFSYSLLTDKSFVINAVQIKLAKTDWMNFIEGITANMFVNIAILGYMLLKEESAKFFIAISAIFMFVFLINEHLIANFASFMLAGFSPVKHIEGFTLLNILRQWTAVFFGNWIGGGLFIGIAYGWLNKSQTNHVD</sequence>
<name>A0A2L0D5X4_9STRE</name>
<dbReference type="KEGG" id="splr:C0J00_09005"/>
<evidence type="ECO:0000313" key="6">
    <source>
        <dbReference type="EMBL" id="AUW97226.1"/>
    </source>
</evidence>
<evidence type="ECO:0000256" key="3">
    <source>
        <dbReference type="ARBA" id="ARBA00022989"/>
    </source>
</evidence>
<evidence type="ECO:0000256" key="5">
    <source>
        <dbReference type="SAM" id="Phobius"/>
    </source>
</evidence>
<dbReference type="AlphaFoldDB" id="A0A2L0D5X4"/>
<feature type="transmembrane region" description="Helical" evidence="5">
    <location>
        <begin position="231"/>
        <end position="253"/>
    </location>
</feature>
<evidence type="ECO:0000256" key="4">
    <source>
        <dbReference type="ARBA" id="ARBA00023136"/>
    </source>
</evidence>
<dbReference type="PANTHER" id="PTHR30520">
    <property type="entry name" value="FORMATE TRANSPORTER-RELATED"/>
    <property type="match status" value="1"/>
</dbReference>
<dbReference type="Proteomes" id="UP000238956">
    <property type="component" value="Chromosome"/>
</dbReference>
<feature type="transmembrane region" description="Helical" evidence="5">
    <location>
        <begin position="106"/>
        <end position="125"/>
    </location>
</feature>
<feature type="transmembrane region" description="Helical" evidence="5">
    <location>
        <begin position="183"/>
        <end position="211"/>
    </location>
</feature>
<dbReference type="Pfam" id="PF01226">
    <property type="entry name" value="Form_Nir_trans"/>
    <property type="match status" value="1"/>
</dbReference>
<reference evidence="6 7" key="1">
    <citation type="submission" date="2017-12" db="EMBL/GenBank/DDBJ databases">
        <authorList>
            <person name="Hurst M.R.H."/>
        </authorList>
    </citation>
    <scope>NUCLEOTIDE SEQUENCE [LARGE SCALE GENOMIC DNA]</scope>
    <source>
        <strain evidence="6 7">TH11417</strain>
    </source>
</reference>
<dbReference type="OrthoDB" id="9786493at2"/>
<evidence type="ECO:0000256" key="1">
    <source>
        <dbReference type="ARBA" id="ARBA00004141"/>
    </source>
</evidence>
<protein>
    <submittedName>
        <fullName evidence="6">Formate transporter</fullName>
    </submittedName>
</protein>
<dbReference type="GO" id="GO:0005886">
    <property type="term" value="C:plasma membrane"/>
    <property type="evidence" value="ECO:0007669"/>
    <property type="project" value="TreeGrafter"/>
</dbReference>
<keyword evidence="3 5" id="KW-1133">Transmembrane helix</keyword>
<keyword evidence="2 5" id="KW-0812">Transmembrane</keyword>
<accession>A0A2L0D5X4</accession>
<dbReference type="InterPro" id="IPR023271">
    <property type="entry name" value="Aquaporin-like"/>
</dbReference>
<organism evidence="6 7">
    <name type="scientific">Streptococcus pluranimalium</name>
    <dbReference type="NCBI Taxonomy" id="82348"/>
    <lineage>
        <taxon>Bacteria</taxon>
        <taxon>Bacillati</taxon>
        <taxon>Bacillota</taxon>
        <taxon>Bacilli</taxon>
        <taxon>Lactobacillales</taxon>
        <taxon>Streptococcaceae</taxon>
        <taxon>Streptococcus</taxon>
    </lineage>
</organism>
<keyword evidence="7" id="KW-1185">Reference proteome</keyword>
<dbReference type="GO" id="GO:0015499">
    <property type="term" value="F:formate transmembrane transporter activity"/>
    <property type="evidence" value="ECO:0007669"/>
    <property type="project" value="TreeGrafter"/>
</dbReference>
<dbReference type="RefSeq" id="WP_104968534.1">
    <property type="nucleotide sequence ID" value="NZ_CP025536.1"/>
</dbReference>
<dbReference type="InterPro" id="IPR000292">
    <property type="entry name" value="For/NO2_transpt"/>
</dbReference>
<comment type="subcellular location">
    <subcellularLocation>
        <location evidence="1">Membrane</location>
        <topology evidence="1">Multi-pass membrane protein</topology>
    </subcellularLocation>
</comment>
<evidence type="ECO:0000313" key="7">
    <source>
        <dbReference type="Proteomes" id="UP000238956"/>
    </source>
</evidence>
<feature type="transmembrane region" description="Helical" evidence="5">
    <location>
        <begin position="156"/>
        <end position="176"/>
    </location>
</feature>
<proteinExistence type="predicted"/>